<dbReference type="SUPFAM" id="SSF82895">
    <property type="entry name" value="TSP-1 type 1 repeat"/>
    <property type="match status" value="1"/>
</dbReference>
<dbReference type="CDD" id="cd00190">
    <property type="entry name" value="Tryp_SPc"/>
    <property type="match status" value="1"/>
</dbReference>
<dbReference type="Pfam" id="PF00090">
    <property type="entry name" value="TSP_1"/>
    <property type="match status" value="2"/>
</dbReference>
<dbReference type="PROSITE" id="PS00134">
    <property type="entry name" value="TRYPSIN_HIS"/>
    <property type="match status" value="1"/>
</dbReference>
<dbReference type="HOGENOM" id="CLU_006842_0_0_1"/>
<dbReference type="PANTHER" id="PTHR24264">
    <property type="entry name" value="TRYPSIN-RELATED"/>
    <property type="match status" value="1"/>
</dbReference>
<evidence type="ECO:0000313" key="9">
    <source>
        <dbReference type="EnsemblMetazoa" id="SMAR012522-PA"/>
    </source>
</evidence>
<dbReference type="InterPro" id="IPR000884">
    <property type="entry name" value="TSP1_rpt"/>
</dbReference>
<keyword evidence="10" id="KW-1185">Reference proteome</keyword>
<dbReference type="PhylomeDB" id="T1JFB1"/>
<dbReference type="GO" id="GO:0004252">
    <property type="term" value="F:serine-type endopeptidase activity"/>
    <property type="evidence" value="ECO:0007669"/>
    <property type="project" value="InterPro"/>
</dbReference>
<evidence type="ECO:0000256" key="1">
    <source>
        <dbReference type="ARBA" id="ARBA00004613"/>
    </source>
</evidence>
<dbReference type="SUPFAM" id="SSF50494">
    <property type="entry name" value="Trypsin-like serine proteases"/>
    <property type="match status" value="1"/>
</dbReference>
<keyword evidence="6" id="KW-1015">Disulfide bond</keyword>
<evidence type="ECO:0000259" key="8">
    <source>
        <dbReference type="PROSITE" id="PS50240"/>
    </source>
</evidence>
<protein>
    <recommendedName>
        <fullName evidence="8">Peptidase S1 domain-containing protein</fullName>
    </recommendedName>
</protein>
<feature type="domain" description="Peptidase S1" evidence="8">
    <location>
        <begin position="148"/>
        <end position="377"/>
    </location>
</feature>
<sequence length="380" mass="43306">MKHRNRNFDTHIVGGSSINTDYERKYSPWSAWSVCSKKCKQVRMRRCVKAAHCGGAILREERRCYVARCKLRSPLLSTKSTLREPDNLHHFAYSDWSQWTACSPSCEATRYKVNPQLPLRLHLPSNTSDIKIQCGIARIATSDRSLKILGGHPAPRGKWPWQVVILNRYKEAFCGGTLVASSWVLTAAHCARRRLFVRLGEHDLTKFEESEEEIRVTDVFIHPHYDTDTVDNDIALLKLSSPAHYDNYVIPACIPHHTTSLPVDRMCVILGWGKERHGDQFGSNLLHEAQVPIVERDECLDVYEEYFISHNMFCAGYKRGKVDSCAGDSGGPLLCNVDGKWNVMGITSFGEGCGRKDKYGIYTKVPNFTHWLHRIIKRQS</sequence>
<dbReference type="GO" id="GO:0006508">
    <property type="term" value="P:proteolysis"/>
    <property type="evidence" value="ECO:0007669"/>
    <property type="project" value="UniProtKB-KW"/>
</dbReference>
<dbReference type="PROSITE" id="PS50240">
    <property type="entry name" value="TRYPSIN_DOM"/>
    <property type="match status" value="1"/>
</dbReference>
<dbReference type="InterPro" id="IPR009003">
    <property type="entry name" value="Peptidase_S1_PA"/>
</dbReference>
<accession>T1JFB1</accession>
<reference evidence="9" key="2">
    <citation type="submission" date="2015-02" db="UniProtKB">
        <authorList>
            <consortium name="EnsemblMetazoa"/>
        </authorList>
    </citation>
    <scope>IDENTIFICATION</scope>
</reference>
<dbReference type="PANTHER" id="PTHR24264:SF65">
    <property type="entry name" value="SRCR DOMAIN-CONTAINING PROTEIN"/>
    <property type="match status" value="1"/>
</dbReference>
<dbReference type="InterPro" id="IPR050127">
    <property type="entry name" value="Serine_Proteases_S1"/>
</dbReference>
<dbReference type="OMA" id="NELYTPW"/>
<name>T1JFB1_STRMM</name>
<dbReference type="PROSITE" id="PS00135">
    <property type="entry name" value="TRYPSIN_SER"/>
    <property type="match status" value="1"/>
</dbReference>
<dbReference type="SMART" id="SM00020">
    <property type="entry name" value="Tryp_SPc"/>
    <property type="match status" value="1"/>
</dbReference>
<evidence type="ECO:0000313" key="10">
    <source>
        <dbReference type="Proteomes" id="UP000014500"/>
    </source>
</evidence>
<reference evidence="10" key="1">
    <citation type="submission" date="2011-05" db="EMBL/GenBank/DDBJ databases">
        <authorList>
            <person name="Richards S.R."/>
            <person name="Qu J."/>
            <person name="Jiang H."/>
            <person name="Jhangiani S.N."/>
            <person name="Agravi P."/>
            <person name="Goodspeed R."/>
            <person name="Gross S."/>
            <person name="Mandapat C."/>
            <person name="Jackson L."/>
            <person name="Mathew T."/>
            <person name="Pu L."/>
            <person name="Thornton R."/>
            <person name="Saada N."/>
            <person name="Wilczek-Boney K.B."/>
            <person name="Lee S."/>
            <person name="Kovar C."/>
            <person name="Wu Y."/>
            <person name="Scherer S.E."/>
            <person name="Worley K.C."/>
            <person name="Muzny D.M."/>
            <person name="Gibbs R."/>
        </authorList>
    </citation>
    <scope>NUCLEOTIDE SEQUENCE</scope>
    <source>
        <strain evidence="10">Brora</strain>
    </source>
</reference>
<evidence type="ECO:0000256" key="7">
    <source>
        <dbReference type="RuleBase" id="RU363034"/>
    </source>
</evidence>
<dbReference type="SMART" id="SM00209">
    <property type="entry name" value="TSP1"/>
    <property type="match status" value="2"/>
</dbReference>
<dbReference type="Gene3D" id="2.20.100.10">
    <property type="entry name" value="Thrombospondin type-1 (TSP1) repeat"/>
    <property type="match status" value="1"/>
</dbReference>
<keyword evidence="4 7" id="KW-0378">Hydrolase</keyword>
<dbReference type="AlphaFoldDB" id="T1JFB1"/>
<dbReference type="PRINTS" id="PR00722">
    <property type="entry name" value="CHYMOTRYPSIN"/>
</dbReference>
<dbReference type="InterPro" id="IPR012224">
    <property type="entry name" value="Pept_S1A_FX"/>
</dbReference>
<dbReference type="InterPro" id="IPR018114">
    <property type="entry name" value="TRYPSIN_HIS"/>
</dbReference>
<keyword evidence="3 7" id="KW-0645">Protease</keyword>
<evidence type="ECO:0000256" key="4">
    <source>
        <dbReference type="ARBA" id="ARBA00022801"/>
    </source>
</evidence>
<dbReference type="Gene3D" id="2.40.10.10">
    <property type="entry name" value="Trypsin-like serine proteases"/>
    <property type="match status" value="1"/>
</dbReference>
<organism evidence="9 10">
    <name type="scientific">Strigamia maritima</name>
    <name type="common">European centipede</name>
    <name type="synonym">Geophilus maritimus</name>
    <dbReference type="NCBI Taxonomy" id="126957"/>
    <lineage>
        <taxon>Eukaryota</taxon>
        <taxon>Metazoa</taxon>
        <taxon>Ecdysozoa</taxon>
        <taxon>Arthropoda</taxon>
        <taxon>Myriapoda</taxon>
        <taxon>Chilopoda</taxon>
        <taxon>Pleurostigmophora</taxon>
        <taxon>Geophilomorpha</taxon>
        <taxon>Linotaeniidae</taxon>
        <taxon>Strigamia</taxon>
    </lineage>
</organism>
<dbReference type="eggNOG" id="KOG3627">
    <property type="taxonomic scope" value="Eukaryota"/>
</dbReference>
<evidence type="ECO:0000256" key="3">
    <source>
        <dbReference type="ARBA" id="ARBA00022670"/>
    </source>
</evidence>
<keyword evidence="5 7" id="KW-0720">Serine protease</keyword>
<comment type="subcellular location">
    <subcellularLocation>
        <location evidence="1">Secreted</location>
    </subcellularLocation>
</comment>
<dbReference type="InterPro" id="IPR033116">
    <property type="entry name" value="TRYPSIN_SER"/>
</dbReference>
<dbReference type="InterPro" id="IPR043504">
    <property type="entry name" value="Peptidase_S1_PA_chymotrypsin"/>
</dbReference>
<dbReference type="GO" id="GO:0005615">
    <property type="term" value="C:extracellular space"/>
    <property type="evidence" value="ECO:0007669"/>
    <property type="project" value="TreeGrafter"/>
</dbReference>
<dbReference type="FunFam" id="2.40.10.10:FF:000003">
    <property type="entry name" value="Transmembrane serine protease 3"/>
    <property type="match status" value="1"/>
</dbReference>
<evidence type="ECO:0000256" key="2">
    <source>
        <dbReference type="ARBA" id="ARBA00022525"/>
    </source>
</evidence>
<dbReference type="PROSITE" id="PS50092">
    <property type="entry name" value="TSP1"/>
    <property type="match status" value="1"/>
</dbReference>
<dbReference type="EnsemblMetazoa" id="SMAR012522-RA">
    <property type="protein sequence ID" value="SMAR012522-PA"/>
    <property type="gene ID" value="SMAR012522"/>
</dbReference>
<dbReference type="PIRSF" id="PIRSF001143">
    <property type="entry name" value="Factor_X"/>
    <property type="match status" value="1"/>
</dbReference>
<evidence type="ECO:0000256" key="5">
    <source>
        <dbReference type="ARBA" id="ARBA00022825"/>
    </source>
</evidence>
<dbReference type="InterPro" id="IPR001254">
    <property type="entry name" value="Trypsin_dom"/>
</dbReference>
<keyword evidence="2" id="KW-0964">Secreted</keyword>
<proteinExistence type="predicted"/>
<dbReference type="STRING" id="126957.T1JFB1"/>
<dbReference type="InterPro" id="IPR036383">
    <property type="entry name" value="TSP1_rpt_sf"/>
</dbReference>
<dbReference type="Pfam" id="PF00089">
    <property type="entry name" value="Trypsin"/>
    <property type="match status" value="1"/>
</dbReference>
<evidence type="ECO:0000256" key="6">
    <source>
        <dbReference type="ARBA" id="ARBA00023157"/>
    </source>
</evidence>
<dbReference type="Proteomes" id="UP000014500">
    <property type="component" value="Unassembled WGS sequence"/>
</dbReference>
<dbReference type="EMBL" id="JH432147">
    <property type="status" value="NOT_ANNOTATED_CDS"/>
    <property type="molecule type" value="Genomic_DNA"/>
</dbReference>
<dbReference type="InterPro" id="IPR001314">
    <property type="entry name" value="Peptidase_S1A"/>
</dbReference>